<comment type="subcellular location">
    <subcellularLocation>
        <location evidence="2">Membrane</location>
    </subcellularLocation>
    <subcellularLocation>
        <location evidence="1">Mitochondrion</location>
    </subcellularLocation>
</comment>
<evidence type="ECO:0000256" key="6">
    <source>
        <dbReference type="ARBA" id="ARBA00023128"/>
    </source>
</evidence>
<keyword evidence="7" id="KW-0472">Membrane</keyword>
<dbReference type="PANTHER" id="PTHR14360">
    <property type="entry name" value="PROTEIN FMP32, MITOCHONDRIAL"/>
    <property type="match status" value="1"/>
</dbReference>
<gene>
    <name evidence="8" type="ORF">LCER1_G004772</name>
</gene>
<keyword evidence="3" id="KW-0812">Transmembrane</keyword>
<protein>
    <submittedName>
        <fullName evidence="8">Uncharacterized protein</fullName>
    </submittedName>
</protein>
<reference evidence="8 9" key="1">
    <citation type="submission" date="2018-05" db="EMBL/GenBank/DDBJ databases">
        <title>Whole genome sequencing for identification of molecular markers to develop diagnostic detection tools for the regulated plant pathogen Lachnellula willkommii.</title>
        <authorList>
            <person name="Giroux E."/>
            <person name="Bilodeau G."/>
        </authorList>
    </citation>
    <scope>NUCLEOTIDE SEQUENCE [LARGE SCALE GENOMIC DNA]</scope>
    <source>
        <strain evidence="8 9">CBS 625.97</strain>
    </source>
</reference>
<sequence length="140" mass="15984">MVTLGLNAAQALPRFLLPRLSWQTTSPKTHAIRALSTTISTYNSPSRPLDIAERRQTVRRRADGPARTRTSILQNPSHHRAFHATARQARDHHFDTLKFVQRLQEEGFTEAQAVAMMKVLSDVIEERLVSRKANWSMEAR</sequence>
<dbReference type="GO" id="GO:0005739">
    <property type="term" value="C:mitochondrion"/>
    <property type="evidence" value="ECO:0007669"/>
    <property type="project" value="UniProtKB-SubCell"/>
</dbReference>
<proteinExistence type="predicted"/>
<name>A0A7D8YKW3_9HELO</name>
<keyword evidence="5" id="KW-0175">Coiled coil</keyword>
<dbReference type="Proteomes" id="UP000481288">
    <property type="component" value="Unassembled WGS sequence"/>
</dbReference>
<dbReference type="AlphaFoldDB" id="A0A7D8YKW3"/>
<dbReference type="GO" id="GO:0033617">
    <property type="term" value="P:mitochondrial respiratory chain complex IV assembly"/>
    <property type="evidence" value="ECO:0007669"/>
    <property type="project" value="TreeGrafter"/>
</dbReference>
<evidence type="ECO:0000256" key="7">
    <source>
        <dbReference type="ARBA" id="ARBA00023136"/>
    </source>
</evidence>
<keyword evidence="9" id="KW-1185">Reference proteome</keyword>
<organism evidence="8 9">
    <name type="scientific">Lachnellula cervina</name>
    <dbReference type="NCBI Taxonomy" id="1316786"/>
    <lineage>
        <taxon>Eukaryota</taxon>
        <taxon>Fungi</taxon>
        <taxon>Dikarya</taxon>
        <taxon>Ascomycota</taxon>
        <taxon>Pezizomycotina</taxon>
        <taxon>Leotiomycetes</taxon>
        <taxon>Helotiales</taxon>
        <taxon>Lachnaceae</taxon>
        <taxon>Lachnellula</taxon>
    </lineage>
</organism>
<keyword evidence="4" id="KW-1133">Transmembrane helix</keyword>
<dbReference type="Gene3D" id="1.20.5.340">
    <property type="match status" value="1"/>
</dbReference>
<evidence type="ECO:0000313" key="8">
    <source>
        <dbReference type="EMBL" id="TVY52765.1"/>
    </source>
</evidence>
<comment type="caution">
    <text evidence="8">The sequence shown here is derived from an EMBL/GenBank/DDBJ whole genome shotgun (WGS) entry which is preliminary data.</text>
</comment>
<evidence type="ECO:0000256" key="1">
    <source>
        <dbReference type="ARBA" id="ARBA00004173"/>
    </source>
</evidence>
<keyword evidence="6" id="KW-0496">Mitochondrion</keyword>
<evidence type="ECO:0000313" key="9">
    <source>
        <dbReference type="Proteomes" id="UP000481288"/>
    </source>
</evidence>
<accession>A0A7D8YKW3</accession>
<evidence type="ECO:0000256" key="3">
    <source>
        <dbReference type="ARBA" id="ARBA00022692"/>
    </source>
</evidence>
<dbReference type="PANTHER" id="PTHR14360:SF1">
    <property type="entry name" value="PROTEIN FMP32, MITOCHONDRIAL"/>
    <property type="match status" value="1"/>
</dbReference>
<evidence type="ECO:0000256" key="4">
    <source>
        <dbReference type="ARBA" id="ARBA00022989"/>
    </source>
</evidence>
<evidence type="ECO:0000256" key="5">
    <source>
        <dbReference type="ARBA" id="ARBA00023054"/>
    </source>
</evidence>
<dbReference type="InterPro" id="IPR024461">
    <property type="entry name" value="CCDC90-like"/>
</dbReference>
<evidence type="ECO:0000256" key="2">
    <source>
        <dbReference type="ARBA" id="ARBA00004370"/>
    </source>
</evidence>
<dbReference type="OrthoDB" id="889336at2759"/>
<dbReference type="GO" id="GO:0016020">
    <property type="term" value="C:membrane"/>
    <property type="evidence" value="ECO:0007669"/>
    <property type="project" value="UniProtKB-SubCell"/>
</dbReference>
<dbReference type="EMBL" id="QGMG01000553">
    <property type="protein sequence ID" value="TVY52765.1"/>
    <property type="molecule type" value="Genomic_DNA"/>
</dbReference>
<dbReference type="Pfam" id="PF07798">
    <property type="entry name" value="CCDC90-like"/>
    <property type="match status" value="1"/>
</dbReference>